<sequence length="9" mass="906">MRWGAAASG</sequence>
<reference evidence="1" key="1">
    <citation type="submission" date="2014-09" db="EMBL/GenBank/DDBJ databases">
        <authorList>
            <person name="Magalhaes I.L.F."/>
            <person name="Oliveira U."/>
            <person name="Santos F.R."/>
            <person name="Vidigal T.H.D.A."/>
            <person name="Brescovit A.D."/>
            <person name="Santos A.J."/>
        </authorList>
    </citation>
    <scope>NUCLEOTIDE SEQUENCE</scope>
    <source>
        <tissue evidence="1">Shoot tissue taken approximately 20 cm above the soil surface</tissue>
    </source>
</reference>
<organism evidence="1">
    <name type="scientific">Arundo donax</name>
    <name type="common">Giant reed</name>
    <name type="synonym">Donax arundinaceus</name>
    <dbReference type="NCBI Taxonomy" id="35708"/>
    <lineage>
        <taxon>Eukaryota</taxon>
        <taxon>Viridiplantae</taxon>
        <taxon>Streptophyta</taxon>
        <taxon>Embryophyta</taxon>
        <taxon>Tracheophyta</taxon>
        <taxon>Spermatophyta</taxon>
        <taxon>Magnoliopsida</taxon>
        <taxon>Liliopsida</taxon>
        <taxon>Poales</taxon>
        <taxon>Poaceae</taxon>
        <taxon>PACMAD clade</taxon>
        <taxon>Arundinoideae</taxon>
        <taxon>Arundineae</taxon>
        <taxon>Arundo</taxon>
    </lineage>
</organism>
<name>A0A0A8ZDN2_ARUDO</name>
<protein>
    <submittedName>
        <fullName evidence="1">Uncharacterized protein</fullName>
    </submittedName>
</protein>
<evidence type="ECO:0000313" key="1">
    <source>
        <dbReference type="EMBL" id="JAD36921.1"/>
    </source>
</evidence>
<proteinExistence type="predicted"/>
<reference evidence="1" key="2">
    <citation type="journal article" date="2015" name="Data Brief">
        <title>Shoot transcriptome of the giant reed, Arundo donax.</title>
        <authorList>
            <person name="Barrero R.A."/>
            <person name="Guerrero F.D."/>
            <person name="Moolhuijzen P."/>
            <person name="Goolsby J.A."/>
            <person name="Tidwell J."/>
            <person name="Bellgard S.E."/>
            <person name="Bellgard M.I."/>
        </authorList>
    </citation>
    <scope>NUCLEOTIDE SEQUENCE</scope>
    <source>
        <tissue evidence="1">Shoot tissue taken approximately 20 cm above the soil surface</tissue>
    </source>
</reference>
<accession>A0A0A8ZDN2</accession>
<dbReference type="EMBL" id="GBRH01260974">
    <property type="protein sequence ID" value="JAD36921.1"/>
    <property type="molecule type" value="Transcribed_RNA"/>
</dbReference>